<keyword evidence="5" id="KW-0812">Transmembrane</keyword>
<keyword evidence="8" id="KW-1185">Reference proteome</keyword>
<dbReference type="Gene3D" id="2.40.10.10">
    <property type="entry name" value="Trypsin-like serine proteases"/>
    <property type="match status" value="2"/>
</dbReference>
<keyword evidence="4" id="KW-0720">Serine protease</keyword>
<evidence type="ECO:0000256" key="3">
    <source>
        <dbReference type="ARBA" id="ARBA00022801"/>
    </source>
</evidence>
<dbReference type="GO" id="GO:0004252">
    <property type="term" value="F:serine-type endopeptidase activity"/>
    <property type="evidence" value="ECO:0007669"/>
    <property type="project" value="InterPro"/>
</dbReference>
<feature type="transmembrane region" description="Helical" evidence="5">
    <location>
        <begin position="21"/>
        <end position="40"/>
    </location>
</feature>
<comment type="similarity">
    <text evidence="1">Belongs to the peptidase S1C family.</text>
</comment>
<accession>A0AA41X6Z4</accession>
<dbReference type="InterPro" id="IPR043504">
    <property type="entry name" value="Peptidase_S1_PA_chymotrypsin"/>
</dbReference>
<keyword evidence="2" id="KW-0645">Protease</keyword>
<keyword evidence="3" id="KW-0378">Hydrolase</keyword>
<dbReference type="SMART" id="SM00228">
    <property type="entry name" value="PDZ"/>
    <property type="match status" value="1"/>
</dbReference>
<dbReference type="RefSeq" id="WP_254759894.1">
    <property type="nucleotide sequence ID" value="NZ_JANCLT010000008.1"/>
</dbReference>
<feature type="domain" description="PDZ" evidence="6">
    <location>
        <begin position="307"/>
        <end position="396"/>
    </location>
</feature>
<evidence type="ECO:0000256" key="2">
    <source>
        <dbReference type="ARBA" id="ARBA00022670"/>
    </source>
</evidence>
<dbReference type="Pfam" id="PF13180">
    <property type="entry name" value="PDZ_2"/>
    <property type="match status" value="1"/>
</dbReference>
<dbReference type="EMBL" id="JANCLT010000008">
    <property type="protein sequence ID" value="MCP8969977.1"/>
    <property type="molecule type" value="Genomic_DNA"/>
</dbReference>
<dbReference type="PANTHER" id="PTHR43343">
    <property type="entry name" value="PEPTIDASE S12"/>
    <property type="match status" value="1"/>
</dbReference>
<name>A0AA41X6Z4_9BACI</name>
<evidence type="ECO:0000259" key="6">
    <source>
        <dbReference type="SMART" id="SM00228"/>
    </source>
</evidence>
<proteinExistence type="inferred from homology"/>
<dbReference type="SUPFAM" id="SSF50494">
    <property type="entry name" value="Trypsin-like serine proteases"/>
    <property type="match status" value="1"/>
</dbReference>
<gene>
    <name evidence="7" type="ORF">NK662_15730</name>
</gene>
<dbReference type="PANTHER" id="PTHR43343:SF3">
    <property type="entry name" value="PROTEASE DO-LIKE 8, CHLOROPLASTIC"/>
    <property type="match status" value="1"/>
</dbReference>
<sequence length="408" mass="42250">MYIQEQEKPMPVKKSGGAFTVLTSSIVGAVIGGMLTIYGAPVLEQSGLLPGFFKQTTAQLNQVQQNQTQPAQETPKAEVQQTAAAATDLISAINQVKPAVVGVVNMQKASSFYQESSSDKDSGTGSGVVFKISGNEAYIVTNNHVVEGADKIEVALTDGKRVSAQIVGADSLTDLAVIKMDSKYAAKAASFGDSSKLQTGEQVVAIGNPLGLDLSSTVTQGIVSGTGRSIPVSTSAGQWDMNVIQTDAAINPGNSGGALINSAGQVVGINSMKISETGVEGLGFAIPSADVVPIVEKLMTSGKVERPYIGVGLKNLSELTQYIQSGELVVPSSLEKGIVITSVEGSSPGAQAGLKAKDVIVSIDNTAVGTVTDLRKYLYTKTTSGKAVTLGIYRDGKQMSLSLTPQMK</sequence>
<dbReference type="InterPro" id="IPR001940">
    <property type="entry name" value="Peptidase_S1C"/>
</dbReference>
<evidence type="ECO:0000256" key="1">
    <source>
        <dbReference type="ARBA" id="ARBA00010541"/>
    </source>
</evidence>
<dbReference type="PRINTS" id="PR00834">
    <property type="entry name" value="PROTEASES2C"/>
</dbReference>
<dbReference type="SUPFAM" id="SSF50156">
    <property type="entry name" value="PDZ domain-like"/>
    <property type="match status" value="1"/>
</dbReference>
<dbReference type="InterPro" id="IPR051201">
    <property type="entry name" value="Chloro_Bact_Ser_Proteases"/>
</dbReference>
<evidence type="ECO:0000313" key="8">
    <source>
        <dbReference type="Proteomes" id="UP001156102"/>
    </source>
</evidence>
<organism evidence="7 8">
    <name type="scientific">Ectobacillus ponti</name>
    <dbReference type="NCBI Taxonomy" id="2961894"/>
    <lineage>
        <taxon>Bacteria</taxon>
        <taxon>Bacillati</taxon>
        <taxon>Bacillota</taxon>
        <taxon>Bacilli</taxon>
        <taxon>Bacillales</taxon>
        <taxon>Bacillaceae</taxon>
        <taxon>Ectobacillus</taxon>
    </lineage>
</organism>
<dbReference type="Pfam" id="PF13365">
    <property type="entry name" value="Trypsin_2"/>
    <property type="match status" value="1"/>
</dbReference>
<evidence type="ECO:0000256" key="5">
    <source>
        <dbReference type="SAM" id="Phobius"/>
    </source>
</evidence>
<keyword evidence="5" id="KW-0472">Membrane</keyword>
<dbReference type="AlphaFoldDB" id="A0AA41X6Z4"/>
<dbReference type="GO" id="GO:0006508">
    <property type="term" value="P:proteolysis"/>
    <property type="evidence" value="ECO:0007669"/>
    <property type="project" value="UniProtKB-KW"/>
</dbReference>
<evidence type="ECO:0000256" key="4">
    <source>
        <dbReference type="ARBA" id="ARBA00022825"/>
    </source>
</evidence>
<dbReference type="InterPro" id="IPR036034">
    <property type="entry name" value="PDZ_sf"/>
</dbReference>
<dbReference type="Proteomes" id="UP001156102">
    <property type="component" value="Unassembled WGS sequence"/>
</dbReference>
<comment type="caution">
    <text evidence="7">The sequence shown here is derived from an EMBL/GenBank/DDBJ whole genome shotgun (WGS) entry which is preliminary data.</text>
</comment>
<evidence type="ECO:0000313" key="7">
    <source>
        <dbReference type="EMBL" id="MCP8969977.1"/>
    </source>
</evidence>
<keyword evidence="5" id="KW-1133">Transmembrane helix</keyword>
<dbReference type="InterPro" id="IPR009003">
    <property type="entry name" value="Peptidase_S1_PA"/>
</dbReference>
<protein>
    <submittedName>
        <fullName evidence="7">Trypsin-like peptidase domain-containing protein</fullName>
    </submittedName>
</protein>
<dbReference type="Gene3D" id="2.30.42.10">
    <property type="match status" value="1"/>
</dbReference>
<reference evidence="7" key="1">
    <citation type="submission" date="2022-07" db="EMBL/GenBank/DDBJ databases">
        <authorList>
            <person name="Li W.-J."/>
            <person name="Deng Q.-Q."/>
        </authorList>
    </citation>
    <scope>NUCLEOTIDE SEQUENCE</scope>
    <source>
        <strain evidence="7">SYSU M60031</strain>
    </source>
</reference>
<dbReference type="InterPro" id="IPR001478">
    <property type="entry name" value="PDZ"/>
</dbReference>